<dbReference type="Pfam" id="PF13306">
    <property type="entry name" value="LRR_5"/>
    <property type="match status" value="5"/>
</dbReference>
<dbReference type="RefSeq" id="XP_001318545.1">
    <property type="nucleotide sequence ID" value="XM_001318510.1"/>
</dbReference>
<protein>
    <submittedName>
        <fullName evidence="1">Surface antigen BspA-like</fullName>
    </submittedName>
</protein>
<dbReference type="Gene3D" id="3.80.10.10">
    <property type="entry name" value="Ribonuclease Inhibitor"/>
    <property type="match status" value="4"/>
</dbReference>
<dbReference type="InterPro" id="IPR026906">
    <property type="entry name" value="LRR_5"/>
</dbReference>
<dbReference type="AlphaFoldDB" id="A2ELY3"/>
<reference evidence="1" key="1">
    <citation type="submission" date="2006-10" db="EMBL/GenBank/DDBJ databases">
        <authorList>
            <person name="Amadeo P."/>
            <person name="Zhao Q."/>
            <person name="Wortman J."/>
            <person name="Fraser-Liggett C."/>
            <person name="Carlton J."/>
        </authorList>
    </citation>
    <scope>NUCLEOTIDE SEQUENCE</scope>
    <source>
        <strain evidence="1">G3</strain>
    </source>
</reference>
<name>A2ELY3_TRIV3</name>
<dbReference type="KEGG" id="tva:4764195"/>
<dbReference type="PANTHER" id="PTHR45661:SF3">
    <property type="entry name" value="IG-LIKE DOMAIN-CONTAINING PROTEIN"/>
    <property type="match status" value="1"/>
</dbReference>
<dbReference type="STRING" id="5722.A2ELY3"/>
<sequence>MILHVALIYKDIDKSCYINDGKVLNKVDDSSPYLRISAHCEIIQSKCFSNLKSLQSFSFEDDPNLTTIKSFSFDGCENLTCIDLSSCNKLTTIEINAFSKCYNVTEILLPRGLREVHNYAFQLNKMIMNIIIPASIEIIGKGAFNGCVRLENVIFEEDSNLTSLTPDVFTETNITSFQIPEKVTEVNGFAFSDAKLTSLTLHTKNNNLIIENGCVFSANKSILYFIIKKSTENTIPIFVSILGSHCFYKSYIRNIYLHNNITTLGQSCFGFTRFNAITIPNSVTSIESSCFEKSYLNAVTIPEIVKSFGNSIFLFCPYLKNVTILSQIDEIRKSLFYGCDKLELINFPNSPIIVNSIHFINGSPNVTMSFTYKTLFSSRAIMKITNITVSYLNKSNLIITRDSLIMDYEQTIIYEFWGFKTSQITIPDSTSKICARVFENSTIETIKFGENSQLSIIEDSDFRNCSKLKSINFPSTTVITIMNNAFESCIILEDISNIYNIPDDCFHGCTKLRNVDIREDSEMIGVQSFENCFSLESINIPSSVKIISDYAFNNCNKLKSIIFTTTNSLQKMSINSISNCESLSNISNFSSDQYKCVSNTLYNKTDSKYYLIYHLCKSLDLKINIDCHVICSYSFNQSINIETISIMSNSVSLIEKFSFNNCDNLKYINFPLCVERVEPFAFNECKSIRCPLIIENTSIEYLKMINESGIPLDLTKGCNNNFRSNKQQLPKLLSRYRKR</sequence>
<keyword evidence="2" id="KW-1185">Reference proteome</keyword>
<evidence type="ECO:0000313" key="1">
    <source>
        <dbReference type="EMBL" id="EAY06322.1"/>
    </source>
</evidence>
<dbReference type="InterPro" id="IPR032675">
    <property type="entry name" value="LRR_dom_sf"/>
</dbReference>
<dbReference type="Proteomes" id="UP000001542">
    <property type="component" value="Unassembled WGS sequence"/>
</dbReference>
<dbReference type="PANTHER" id="PTHR45661">
    <property type="entry name" value="SURFACE ANTIGEN"/>
    <property type="match status" value="1"/>
</dbReference>
<dbReference type="EMBL" id="DS113426">
    <property type="protein sequence ID" value="EAY06322.1"/>
    <property type="molecule type" value="Genomic_DNA"/>
</dbReference>
<gene>
    <name evidence="1" type="ORF">TVAG_065790</name>
</gene>
<dbReference type="VEuPathDB" id="TrichDB:TVAGG3_0988650"/>
<dbReference type="InterPro" id="IPR053139">
    <property type="entry name" value="Surface_bspA-like"/>
</dbReference>
<dbReference type="InParanoid" id="A2ELY3"/>
<organism evidence="1 2">
    <name type="scientific">Trichomonas vaginalis (strain ATCC PRA-98 / G3)</name>
    <dbReference type="NCBI Taxonomy" id="412133"/>
    <lineage>
        <taxon>Eukaryota</taxon>
        <taxon>Metamonada</taxon>
        <taxon>Parabasalia</taxon>
        <taxon>Trichomonadida</taxon>
        <taxon>Trichomonadidae</taxon>
        <taxon>Trichomonas</taxon>
    </lineage>
</organism>
<dbReference type="VEuPathDB" id="TrichDB:TVAG_065790"/>
<proteinExistence type="predicted"/>
<dbReference type="SUPFAM" id="SSF52058">
    <property type="entry name" value="L domain-like"/>
    <property type="match status" value="2"/>
</dbReference>
<accession>A2ELY3</accession>
<evidence type="ECO:0000313" key="2">
    <source>
        <dbReference type="Proteomes" id="UP000001542"/>
    </source>
</evidence>
<reference evidence="1" key="2">
    <citation type="journal article" date="2007" name="Science">
        <title>Draft genome sequence of the sexually transmitted pathogen Trichomonas vaginalis.</title>
        <authorList>
            <person name="Carlton J.M."/>
            <person name="Hirt R.P."/>
            <person name="Silva J.C."/>
            <person name="Delcher A.L."/>
            <person name="Schatz M."/>
            <person name="Zhao Q."/>
            <person name="Wortman J.R."/>
            <person name="Bidwell S.L."/>
            <person name="Alsmark U.C.M."/>
            <person name="Besteiro S."/>
            <person name="Sicheritz-Ponten T."/>
            <person name="Noel C.J."/>
            <person name="Dacks J.B."/>
            <person name="Foster P.G."/>
            <person name="Simillion C."/>
            <person name="Van de Peer Y."/>
            <person name="Miranda-Saavedra D."/>
            <person name="Barton G.J."/>
            <person name="Westrop G.D."/>
            <person name="Mueller S."/>
            <person name="Dessi D."/>
            <person name="Fiori P.L."/>
            <person name="Ren Q."/>
            <person name="Paulsen I."/>
            <person name="Zhang H."/>
            <person name="Bastida-Corcuera F.D."/>
            <person name="Simoes-Barbosa A."/>
            <person name="Brown M.T."/>
            <person name="Hayes R.D."/>
            <person name="Mukherjee M."/>
            <person name="Okumura C.Y."/>
            <person name="Schneider R."/>
            <person name="Smith A.J."/>
            <person name="Vanacova S."/>
            <person name="Villalvazo M."/>
            <person name="Haas B.J."/>
            <person name="Pertea M."/>
            <person name="Feldblyum T.V."/>
            <person name="Utterback T.R."/>
            <person name="Shu C.L."/>
            <person name="Osoegawa K."/>
            <person name="de Jong P.J."/>
            <person name="Hrdy I."/>
            <person name="Horvathova L."/>
            <person name="Zubacova Z."/>
            <person name="Dolezal P."/>
            <person name="Malik S.B."/>
            <person name="Logsdon J.M. Jr."/>
            <person name="Henze K."/>
            <person name="Gupta A."/>
            <person name="Wang C.C."/>
            <person name="Dunne R.L."/>
            <person name="Upcroft J.A."/>
            <person name="Upcroft P."/>
            <person name="White O."/>
            <person name="Salzberg S.L."/>
            <person name="Tang P."/>
            <person name="Chiu C.-H."/>
            <person name="Lee Y.-S."/>
            <person name="Embley T.M."/>
            <person name="Coombs G.H."/>
            <person name="Mottram J.C."/>
            <person name="Tachezy J."/>
            <person name="Fraser-Liggett C.M."/>
            <person name="Johnson P.J."/>
        </authorList>
    </citation>
    <scope>NUCLEOTIDE SEQUENCE [LARGE SCALE GENOMIC DNA]</scope>
    <source>
        <strain evidence="1">G3</strain>
    </source>
</reference>